<dbReference type="InterPro" id="IPR005531">
    <property type="entry name" value="Asp23"/>
</dbReference>
<dbReference type="PANTHER" id="PTHR34297">
    <property type="entry name" value="HYPOTHETICAL CYTOSOLIC PROTEIN-RELATED"/>
    <property type="match status" value="1"/>
</dbReference>
<dbReference type="Proteomes" id="UP000824258">
    <property type="component" value="Unassembled WGS sequence"/>
</dbReference>
<organism evidence="2 3">
    <name type="scientific">Candidatus Avoscillospira stercoripullorum</name>
    <dbReference type="NCBI Taxonomy" id="2840709"/>
    <lineage>
        <taxon>Bacteria</taxon>
        <taxon>Bacillati</taxon>
        <taxon>Bacillota</taxon>
        <taxon>Clostridia</taxon>
        <taxon>Eubacteriales</taxon>
        <taxon>Oscillospiraceae</taxon>
        <taxon>Oscillospiraceae incertae sedis</taxon>
        <taxon>Candidatus Avoscillospira</taxon>
    </lineage>
</organism>
<protein>
    <submittedName>
        <fullName evidence="2">Asp23/Gls24 family envelope stress response protein</fullName>
    </submittedName>
</protein>
<proteinExistence type="inferred from homology"/>
<evidence type="ECO:0000256" key="1">
    <source>
        <dbReference type="ARBA" id="ARBA00005721"/>
    </source>
</evidence>
<evidence type="ECO:0000313" key="3">
    <source>
        <dbReference type="Proteomes" id="UP000824258"/>
    </source>
</evidence>
<comment type="similarity">
    <text evidence="1">Belongs to the asp23 family.</text>
</comment>
<dbReference type="Pfam" id="PF03780">
    <property type="entry name" value="Asp23"/>
    <property type="match status" value="1"/>
</dbReference>
<sequence length="86" mass="9287">MSESKEYVSQTLEHGAIHISEEVIAAIAALAIQDVEGVYGLNQELSKLAKRGQGKGIRLVISDDDEISVDCYIVVLYGHSVVDVAK</sequence>
<dbReference type="EMBL" id="DVGD01000153">
    <property type="protein sequence ID" value="HIR09747.1"/>
    <property type="molecule type" value="Genomic_DNA"/>
</dbReference>
<reference evidence="2" key="1">
    <citation type="submission" date="2020-10" db="EMBL/GenBank/DDBJ databases">
        <authorList>
            <person name="Gilroy R."/>
        </authorList>
    </citation>
    <scope>NUCLEOTIDE SEQUENCE</scope>
    <source>
        <strain evidence="2">ChiHjej9B8-7071</strain>
    </source>
</reference>
<accession>A0A9D1D773</accession>
<feature type="non-terminal residue" evidence="2">
    <location>
        <position position="86"/>
    </location>
</feature>
<name>A0A9D1D773_9FIRM</name>
<evidence type="ECO:0000313" key="2">
    <source>
        <dbReference type="EMBL" id="HIR09747.1"/>
    </source>
</evidence>
<dbReference type="AlphaFoldDB" id="A0A9D1D773"/>
<comment type="caution">
    <text evidence="2">The sequence shown here is derived from an EMBL/GenBank/DDBJ whole genome shotgun (WGS) entry which is preliminary data.</text>
</comment>
<reference evidence="2" key="2">
    <citation type="journal article" date="2021" name="PeerJ">
        <title>Extensive microbial diversity within the chicken gut microbiome revealed by metagenomics and culture.</title>
        <authorList>
            <person name="Gilroy R."/>
            <person name="Ravi A."/>
            <person name="Getino M."/>
            <person name="Pursley I."/>
            <person name="Horton D.L."/>
            <person name="Alikhan N.F."/>
            <person name="Baker D."/>
            <person name="Gharbi K."/>
            <person name="Hall N."/>
            <person name="Watson M."/>
            <person name="Adriaenssens E.M."/>
            <person name="Foster-Nyarko E."/>
            <person name="Jarju S."/>
            <person name="Secka A."/>
            <person name="Antonio M."/>
            <person name="Oren A."/>
            <person name="Chaudhuri R.R."/>
            <person name="La Ragione R."/>
            <person name="Hildebrand F."/>
            <person name="Pallen M.J."/>
        </authorList>
    </citation>
    <scope>NUCLEOTIDE SEQUENCE</scope>
    <source>
        <strain evidence="2">ChiHjej9B8-7071</strain>
    </source>
</reference>
<gene>
    <name evidence="2" type="ORF">IAA70_05020</name>
</gene>